<keyword evidence="4 8" id="KW-1003">Cell membrane</keyword>
<keyword evidence="6 8" id="KW-1133">Transmembrane helix</keyword>
<dbReference type="PANTHER" id="PTHR30269:SF37">
    <property type="entry name" value="MEMBRANE TRANSPORTER PROTEIN"/>
    <property type="match status" value="1"/>
</dbReference>
<gene>
    <name evidence="9" type="ordered locus">SpiGrapes_0223</name>
</gene>
<evidence type="ECO:0000256" key="8">
    <source>
        <dbReference type="RuleBase" id="RU363041"/>
    </source>
</evidence>
<protein>
    <recommendedName>
        <fullName evidence="8">Probable membrane transporter protein</fullName>
    </recommendedName>
</protein>
<feature type="transmembrane region" description="Helical" evidence="8">
    <location>
        <begin position="176"/>
        <end position="202"/>
    </location>
</feature>
<evidence type="ECO:0000313" key="10">
    <source>
        <dbReference type="Proteomes" id="UP000005632"/>
    </source>
</evidence>
<dbReference type="OrthoDB" id="13016at2"/>
<keyword evidence="10" id="KW-1185">Reference proteome</keyword>
<dbReference type="KEGG" id="sgp:SpiGrapes_0223"/>
<dbReference type="Proteomes" id="UP000005632">
    <property type="component" value="Chromosome"/>
</dbReference>
<organism evidence="9 10">
    <name type="scientific">Sphaerochaeta pleomorpha (strain ATCC BAA-1885 / DSM 22778 / Grapes)</name>
    <dbReference type="NCBI Taxonomy" id="158190"/>
    <lineage>
        <taxon>Bacteria</taxon>
        <taxon>Pseudomonadati</taxon>
        <taxon>Spirochaetota</taxon>
        <taxon>Spirochaetia</taxon>
        <taxon>Spirochaetales</taxon>
        <taxon>Sphaerochaetaceae</taxon>
        <taxon>Sphaerochaeta</taxon>
    </lineage>
</organism>
<evidence type="ECO:0000313" key="9">
    <source>
        <dbReference type="EMBL" id="AEV28086.1"/>
    </source>
</evidence>
<comment type="similarity">
    <text evidence="2 8">Belongs to the 4-toluene sulfonate uptake permease (TSUP) (TC 2.A.102) family.</text>
</comment>
<feature type="transmembrane region" description="Helical" evidence="8">
    <location>
        <begin position="123"/>
        <end position="150"/>
    </location>
</feature>
<comment type="subcellular location">
    <subcellularLocation>
        <location evidence="1 8">Cell membrane</location>
        <topology evidence="1 8">Multi-pass membrane protein</topology>
    </subcellularLocation>
</comment>
<keyword evidence="7 8" id="KW-0472">Membrane</keyword>
<dbReference type="HOGENOM" id="CLU_054750_5_0_12"/>
<dbReference type="Pfam" id="PF01925">
    <property type="entry name" value="TauE"/>
    <property type="match status" value="1"/>
</dbReference>
<feature type="transmembrane region" description="Helical" evidence="8">
    <location>
        <begin position="93"/>
        <end position="111"/>
    </location>
</feature>
<dbReference type="InterPro" id="IPR052017">
    <property type="entry name" value="TSUP"/>
</dbReference>
<name>G8QUB6_SPHPG</name>
<evidence type="ECO:0000256" key="1">
    <source>
        <dbReference type="ARBA" id="ARBA00004651"/>
    </source>
</evidence>
<dbReference type="eggNOG" id="COG0730">
    <property type="taxonomic scope" value="Bacteria"/>
</dbReference>
<feature type="transmembrane region" description="Helical" evidence="8">
    <location>
        <begin position="67"/>
        <end position="87"/>
    </location>
</feature>
<dbReference type="RefSeq" id="WP_014268935.1">
    <property type="nucleotide sequence ID" value="NC_016633.1"/>
</dbReference>
<reference evidence="9 10" key="1">
    <citation type="submission" date="2011-11" db="EMBL/GenBank/DDBJ databases">
        <title>Complete sequence of Spirochaeta sp. grapes.</title>
        <authorList>
            <consortium name="US DOE Joint Genome Institute"/>
            <person name="Lucas S."/>
            <person name="Han J."/>
            <person name="Lapidus A."/>
            <person name="Cheng J.-F."/>
            <person name="Goodwin L."/>
            <person name="Pitluck S."/>
            <person name="Peters L."/>
            <person name="Ovchinnikova G."/>
            <person name="Munk A.C."/>
            <person name="Detter J.C."/>
            <person name="Han C."/>
            <person name="Tapia R."/>
            <person name="Land M."/>
            <person name="Hauser L."/>
            <person name="Kyrpides N."/>
            <person name="Ivanova N."/>
            <person name="Pagani I."/>
            <person name="Ritalahtilisa K."/>
            <person name="Loeffler F."/>
            <person name="Woyke T."/>
        </authorList>
    </citation>
    <scope>NUCLEOTIDE SEQUENCE [LARGE SCALE GENOMIC DNA]</scope>
    <source>
        <strain evidence="10">ATCC BAA-1885 / DSM 22778 / Grapes</strain>
    </source>
</reference>
<dbReference type="STRING" id="158190.SpiGrapes_0223"/>
<dbReference type="EMBL" id="CP003155">
    <property type="protein sequence ID" value="AEV28086.1"/>
    <property type="molecule type" value="Genomic_DNA"/>
</dbReference>
<sequence length="244" mass="27158">MDWLLVIAVFCAFFVKGLVGFANTLVFTSILSFGTSNLNISPLELLLNYPANFYISWKERAFISWKYCLPISLLVLLGILPGVFLLKMGKVEVIKIVFGFVVVFLGLDMFLQGRRETDTKPNRIFLAIVGLLSGLLCGLFGIGALLSAYIGRTTDSTKSFKGNLCVVFFIENTFRIIMYSVTGILTFSTLKLAILLYPVMFLSLFAGMKASDLFNEQTVKKTIYVMLILSGLSLVLTNVVTLFR</sequence>
<evidence type="ECO:0000256" key="3">
    <source>
        <dbReference type="ARBA" id="ARBA00022448"/>
    </source>
</evidence>
<proteinExistence type="inferred from homology"/>
<accession>G8QUB6</accession>
<dbReference type="AlphaFoldDB" id="G8QUB6"/>
<evidence type="ECO:0000256" key="7">
    <source>
        <dbReference type="ARBA" id="ARBA00023136"/>
    </source>
</evidence>
<evidence type="ECO:0000256" key="2">
    <source>
        <dbReference type="ARBA" id="ARBA00009142"/>
    </source>
</evidence>
<feature type="transmembrane region" description="Helical" evidence="8">
    <location>
        <begin position="223"/>
        <end position="243"/>
    </location>
</feature>
<evidence type="ECO:0000256" key="6">
    <source>
        <dbReference type="ARBA" id="ARBA00022989"/>
    </source>
</evidence>
<keyword evidence="5 8" id="KW-0812">Transmembrane</keyword>
<dbReference type="PANTHER" id="PTHR30269">
    <property type="entry name" value="TRANSMEMBRANE PROTEIN YFCA"/>
    <property type="match status" value="1"/>
</dbReference>
<dbReference type="GO" id="GO:0005886">
    <property type="term" value="C:plasma membrane"/>
    <property type="evidence" value="ECO:0007669"/>
    <property type="project" value="UniProtKB-SubCell"/>
</dbReference>
<evidence type="ECO:0000256" key="5">
    <source>
        <dbReference type="ARBA" id="ARBA00022692"/>
    </source>
</evidence>
<evidence type="ECO:0000256" key="4">
    <source>
        <dbReference type="ARBA" id="ARBA00022475"/>
    </source>
</evidence>
<keyword evidence="3" id="KW-0813">Transport</keyword>
<dbReference type="InterPro" id="IPR002781">
    <property type="entry name" value="TM_pro_TauE-like"/>
</dbReference>